<proteinExistence type="predicted"/>
<organism evidence="2 3">
    <name type="scientific">Paramecium sonneborni</name>
    <dbReference type="NCBI Taxonomy" id="65129"/>
    <lineage>
        <taxon>Eukaryota</taxon>
        <taxon>Sar</taxon>
        <taxon>Alveolata</taxon>
        <taxon>Ciliophora</taxon>
        <taxon>Intramacronucleata</taxon>
        <taxon>Oligohymenophorea</taxon>
        <taxon>Peniculida</taxon>
        <taxon>Parameciidae</taxon>
        <taxon>Paramecium</taxon>
    </lineage>
</organism>
<feature type="signal peptide" evidence="1">
    <location>
        <begin position="1"/>
        <end position="15"/>
    </location>
</feature>
<dbReference type="OrthoDB" id="291526at2759"/>
<evidence type="ECO:0000256" key="1">
    <source>
        <dbReference type="SAM" id="SignalP"/>
    </source>
</evidence>
<evidence type="ECO:0008006" key="4">
    <source>
        <dbReference type="Google" id="ProtNLM"/>
    </source>
</evidence>
<dbReference type="Proteomes" id="UP000692954">
    <property type="component" value="Unassembled WGS sequence"/>
</dbReference>
<comment type="caution">
    <text evidence="2">The sequence shown here is derived from an EMBL/GenBank/DDBJ whole genome shotgun (WGS) entry which is preliminary data.</text>
</comment>
<sequence>MIILILLSIVYLGSTLESCSVKEEQIKAFFSTQETFEWNLKDIFSGSYLDYTLSAKQSYFSLKKPLHQEYAPKLLIEGISKIIAIQAWTEQSQNVWLNHFAFIEKSFNQLSLYYSEGLQGDFRPPYFNKKIMFSLNSDIQCLNLEYINGTSFLADCYNGMYNPIKNYFFIIDKSGAVRNMSNQNNDVQNIITKRITRIINFVDNKNNQMQLLFRSTPAYATGSELKYNSIIEIFDASSLLLFDTINRFVIGTLLEVDDPYEYKFSLIDFELFADGKLYILTAFDGIIILQLDQWFGLTLIGRIELLNDPREFNVGHFISSDGSIQEVIGVLFTNMQAEIYQNRIFQSSYQLDFTPIYTTLLKISQELLIIQNKGKTYLINIQTQDLIHKEVLEGIQGLLINQYLQELIYITQIDARRFTLSSGKLRFLSGDLTASKSILTITAQDQLNNSYSKLYPLSDLEFPDVYQDYPQITSFQIPVSGPNIQFNHSSQFISDVDVGAQNSIILNIKSGGSIIAESIYSKIPSAKSSQFVKLISLDDDDTRIAIIFQEAVTKNILTYICSTDEYNDGYVNLQCINYMKFSITIDLDNSNFQCYFQEENLYVLIVEDNYTVVMYSISQSDIQYQQQFAYYPAIQMFIKSINVVSNRLYVVINNQQLDIWNVKNKQYYSITEAQLRALGFIGSWKIQKIVGNSRYHPSILFIINNDNIIIADYHNELTIAKVLSYKESVIDVAIGKDSFFVVIHTISKTQILEYDFSNYCNIFQMKELPLYKYKIQNSLTMTANEDSGILYIAAYDPDNEDLSVILVYKPRQPLRDSLVRVLTPKRQTFYIFDTQIAAAGFKQFIFYQNDGVNHNMGWIDKISYYQIVPTYQTNQWVNKFRLNLTMWNLKFNPSVTLSQAIVLYQTKTQIKIYNNTQDVLIDKWKNSEIPINMTGTIVDYLIKCQQCGYRKNIDLVQPLRLYGQESGDLLNVVDQFVLQGQTNSDYRLVLISINNIQAIKVYNADNQFVKDIIISQSPNITCQRLQMNWIYILVTCVVNLQYQIATIQCTSYYTCGDQITFSPLQQNISYIPQFYFDEYNLVFINTFALNAKNNDTEIHWYTITFNNATYVSTFAFQKKISSVQQYNEHFVKVLVHTLYGGGGYRYLLVLTAEGKFRIYYYELSLLSTFVLSDMIIQSGGEINNQQFIDFIFVQNPTYSSYIATIDLLFSTQSLNYKFQLIYDSYNGKVTSFKYDYALSRYLNAQILPGLFIDPQLLQAAIPYRYQNQLVISVYQLPSNSVSDQRIVYSYGGVSQYHDFSNPNKVAFSIYKKVLVVGLTQNYLEKQFTLSFYQVDLRYIMQVDDQNGKLYEQEVALEMSNDLCSDSLLFNIQIISNEFQDQENNLNSNETKKRIQ</sequence>
<keyword evidence="3" id="KW-1185">Reference proteome</keyword>
<feature type="chain" id="PRO_5035810649" description="Transmembrane protein" evidence="1">
    <location>
        <begin position="16"/>
        <end position="1395"/>
    </location>
</feature>
<keyword evidence="1" id="KW-0732">Signal</keyword>
<dbReference type="EMBL" id="CAJJDN010000078">
    <property type="protein sequence ID" value="CAD8102846.1"/>
    <property type="molecule type" value="Genomic_DNA"/>
</dbReference>
<evidence type="ECO:0000313" key="2">
    <source>
        <dbReference type="EMBL" id="CAD8102846.1"/>
    </source>
</evidence>
<reference evidence="2" key="1">
    <citation type="submission" date="2021-01" db="EMBL/GenBank/DDBJ databases">
        <authorList>
            <consortium name="Genoscope - CEA"/>
            <person name="William W."/>
        </authorList>
    </citation>
    <scope>NUCLEOTIDE SEQUENCE</scope>
</reference>
<gene>
    <name evidence="2" type="ORF">PSON_ATCC_30995.1.T0780229</name>
</gene>
<protein>
    <recommendedName>
        <fullName evidence="4">Transmembrane protein</fullName>
    </recommendedName>
</protein>
<evidence type="ECO:0000313" key="3">
    <source>
        <dbReference type="Proteomes" id="UP000692954"/>
    </source>
</evidence>
<name>A0A8S1PIA9_9CILI</name>
<accession>A0A8S1PIA9</accession>